<evidence type="ECO:0000313" key="3">
    <source>
        <dbReference type="Proteomes" id="UP000190285"/>
    </source>
</evidence>
<dbReference type="OrthoDB" id="5881184at2"/>
<gene>
    <name evidence="2" type="ORF">SAMN02194393_03309</name>
</gene>
<dbReference type="EMBL" id="FUZT01000008">
    <property type="protein sequence ID" value="SKC79461.1"/>
    <property type="molecule type" value="Genomic_DNA"/>
</dbReference>
<name>A0A1T5LU92_9FIRM</name>
<keyword evidence="3" id="KW-1185">Reference proteome</keyword>
<reference evidence="2 3" key="1">
    <citation type="submission" date="2017-02" db="EMBL/GenBank/DDBJ databases">
        <authorList>
            <person name="Peterson S.W."/>
        </authorList>
    </citation>
    <scope>NUCLEOTIDE SEQUENCE [LARGE SCALE GENOMIC DNA]</scope>
    <source>
        <strain evidence="2 3">M1</strain>
    </source>
</reference>
<dbReference type="InterPro" id="IPR029063">
    <property type="entry name" value="SAM-dependent_MTases_sf"/>
</dbReference>
<feature type="coiled-coil region" evidence="1">
    <location>
        <begin position="183"/>
        <end position="210"/>
    </location>
</feature>
<dbReference type="PANTHER" id="PTHR38451">
    <property type="entry name" value="TRNA (ADENINE(22)-N(1))-METHYLTRANSFERASE"/>
    <property type="match status" value="1"/>
</dbReference>
<dbReference type="AlphaFoldDB" id="A0A1T5LU92"/>
<dbReference type="STRING" id="36842.SAMN02194393_03309"/>
<dbReference type="GO" id="GO:0160105">
    <property type="term" value="F:tRNA (adenine(22)-N1)-methyltransferase activity"/>
    <property type="evidence" value="ECO:0007669"/>
    <property type="project" value="InterPro"/>
</dbReference>
<dbReference type="RefSeq" id="WP_079493103.1">
    <property type="nucleotide sequence ID" value="NZ_FUZT01000008.1"/>
</dbReference>
<dbReference type="InterPro" id="IPR006901">
    <property type="entry name" value="TrmK"/>
</dbReference>
<accession>A0A1T5LU92</accession>
<dbReference type="PIRSF" id="PIRSF018637">
    <property type="entry name" value="TrmK"/>
    <property type="match status" value="1"/>
</dbReference>
<evidence type="ECO:0000256" key="1">
    <source>
        <dbReference type="SAM" id="Coils"/>
    </source>
</evidence>
<dbReference type="Proteomes" id="UP000190285">
    <property type="component" value="Unassembled WGS sequence"/>
</dbReference>
<proteinExistence type="predicted"/>
<dbReference type="PANTHER" id="PTHR38451:SF1">
    <property type="entry name" value="TRNA (ADENINE(22)-N(1))-METHYLTRANSFERASE"/>
    <property type="match status" value="1"/>
</dbReference>
<keyword evidence="1" id="KW-0175">Coiled coil</keyword>
<dbReference type="Gene3D" id="3.40.50.150">
    <property type="entry name" value="Vaccinia Virus protein VP39"/>
    <property type="match status" value="1"/>
</dbReference>
<keyword evidence="2" id="KW-0489">Methyltransferase</keyword>
<dbReference type="SUPFAM" id="SSF53335">
    <property type="entry name" value="S-adenosyl-L-methionine-dependent methyltransferases"/>
    <property type="match status" value="1"/>
</dbReference>
<keyword evidence="2" id="KW-0808">Transferase</keyword>
<dbReference type="Pfam" id="PF12847">
    <property type="entry name" value="Methyltransf_18"/>
    <property type="match status" value="1"/>
</dbReference>
<sequence>MKLNSRLKTISELVPKESVVADIGTDHAYLPVYLIKNKIAKRVIAADINIGPLNNAEKTINNYGMEKYIETRLGNGLRAIKPGEIDTAIIAGMGGLLIRDILRESKEVVDTIKTFIFQPMIAQDELRKWFCKNNFKIDNERLAKEGNKFYEILVVSRGEMTIKDSIYYEVGMKLIENNDPYIKEFVDLKLKKYSEILKNVEEENSIKAKEKYLECKIKIKKLKEVKKCL</sequence>
<dbReference type="GO" id="GO:0032259">
    <property type="term" value="P:methylation"/>
    <property type="evidence" value="ECO:0007669"/>
    <property type="project" value="UniProtKB-KW"/>
</dbReference>
<organism evidence="2 3">
    <name type="scientific">Maledivibacter halophilus</name>
    <dbReference type="NCBI Taxonomy" id="36842"/>
    <lineage>
        <taxon>Bacteria</taxon>
        <taxon>Bacillati</taxon>
        <taxon>Bacillota</taxon>
        <taxon>Clostridia</taxon>
        <taxon>Peptostreptococcales</taxon>
        <taxon>Caminicellaceae</taxon>
        <taxon>Maledivibacter</taxon>
    </lineage>
</organism>
<evidence type="ECO:0000313" key="2">
    <source>
        <dbReference type="EMBL" id="SKC79461.1"/>
    </source>
</evidence>
<protein>
    <submittedName>
        <fullName evidence="2">tRNA (Adenine22-N1)-methyltransferase</fullName>
    </submittedName>
</protein>